<evidence type="ECO:0000256" key="1">
    <source>
        <dbReference type="SAM" id="SignalP"/>
    </source>
</evidence>
<dbReference type="EMBL" id="JANUBL010000019">
    <property type="protein sequence ID" value="MCS4123111.1"/>
    <property type="molecule type" value="Genomic_DNA"/>
</dbReference>
<name>A0A9X2V839_9BACT</name>
<accession>A0A9X2V839</accession>
<keyword evidence="1" id="KW-0732">Signal</keyword>
<dbReference type="AlphaFoldDB" id="A0A9X2V839"/>
<comment type="caution">
    <text evidence="2">The sequence shown here is derived from an EMBL/GenBank/DDBJ whole genome shotgun (WGS) entry which is preliminary data.</text>
</comment>
<evidence type="ECO:0000313" key="2">
    <source>
        <dbReference type="EMBL" id="MCS4123111.1"/>
    </source>
</evidence>
<proteinExistence type="predicted"/>
<dbReference type="RefSeq" id="WP_259040638.1">
    <property type="nucleotide sequence ID" value="NZ_JANUBL010000019.1"/>
</dbReference>
<reference evidence="2" key="1">
    <citation type="submission" date="2022-08" db="EMBL/GenBank/DDBJ databases">
        <title>Genomic Encyclopedia of Type Strains, Phase V (KMG-V): Genome sequencing to study the core and pangenomes of soil and plant-associated prokaryotes.</title>
        <authorList>
            <person name="Whitman W."/>
        </authorList>
    </citation>
    <scope>NUCLEOTIDE SEQUENCE</scope>
    <source>
        <strain evidence="2">SP3026</strain>
    </source>
</reference>
<sequence length="196" mass="20517">MARFGNMIMRVPCLTLAAAFFCLSPMFPGEAVAQKTQSMSVTVNSFTTLDKVSTTTPSFEATESDFLESVGTPSSVSSKSWGTVEITSESSDNHLKLRGQSNQGNFSVSAKVSSADSGFKGITLALDLPGNNVSTDGSEVTFDQTGSATDVIGKGGNGAVVFGVNYKKIKFNGNTVGNSDFNVTVEYTISNTQLGS</sequence>
<feature type="chain" id="PRO_5040819096" evidence="1">
    <location>
        <begin position="34"/>
        <end position="196"/>
    </location>
</feature>
<evidence type="ECO:0000313" key="3">
    <source>
        <dbReference type="Proteomes" id="UP001155144"/>
    </source>
</evidence>
<dbReference type="Proteomes" id="UP001155144">
    <property type="component" value="Unassembled WGS sequence"/>
</dbReference>
<gene>
    <name evidence="2" type="ORF">GGP45_003482</name>
</gene>
<protein>
    <submittedName>
        <fullName evidence="2">Uncharacterized protein</fullName>
    </submittedName>
</protein>
<organism evidence="2 3">
    <name type="scientific">Salinibacter ruber</name>
    <dbReference type="NCBI Taxonomy" id="146919"/>
    <lineage>
        <taxon>Bacteria</taxon>
        <taxon>Pseudomonadati</taxon>
        <taxon>Rhodothermota</taxon>
        <taxon>Rhodothermia</taxon>
        <taxon>Rhodothermales</taxon>
        <taxon>Salinibacteraceae</taxon>
        <taxon>Salinibacter</taxon>
    </lineage>
</organism>
<feature type="signal peptide" evidence="1">
    <location>
        <begin position="1"/>
        <end position="33"/>
    </location>
</feature>